<sequence length="312" mass="33779">MTRDQNMRDREDTVTLADEPVIVDAFEKELYISSPEPESMTEGQDATGKESTEKDSEKEQQQHCDCCRHNAAPTMAQLAFAFAGLGRGFGRRGGGGKGFGGGGGGRHHGRFGHHRAYSPPGWEEIKDIPHHRRGGRHHEGKGGKFGRGGRCNCEREESGAIKNVDNECLIHGTENIKARDESGPRMHRRGGRGGHGYKGEGRCVCTRDGEAIKDVADDCVIHGKDGLREVSDERVECYGRMAKIGRGFGSGMPMGMGFEGHRHRGGRFEHGMMAHHIGGGHKMKGGRHGHGHGGFGASGGPGRHGHGHFRPT</sequence>
<dbReference type="EMBL" id="RSCE01000002">
    <property type="protein sequence ID" value="RSH86057.1"/>
    <property type="molecule type" value="Genomic_DNA"/>
</dbReference>
<dbReference type="RefSeq" id="XP_028478842.1">
    <property type="nucleotide sequence ID" value="XM_028619870.1"/>
</dbReference>
<evidence type="ECO:0000256" key="1">
    <source>
        <dbReference type="SAM" id="MobiDB-lite"/>
    </source>
</evidence>
<proteinExistence type="predicted"/>
<feature type="compositionally biased region" description="Basic and acidic residues" evidence="1">
    <location>
        <begin position="47"/>
        <end position="57"/>
    </location>
</feature>
<keyword evidence="3" id="KW-1185">Reference proteome</keyword>
<name>A0A427Y4Q5_9TREE</name>
<feature type="compositionally biased region" description="Gly residues" evidence="1">
    <location>
        <begin position="292"/>
        <end position="302"/>
    </location>
</feature>
<dbReference type="AlphaFoldDB" id="A0A427Y4Q5"/>
<dbReference type="GeneID" id="39588809"/>
<comment type="caution">
    <text evidence="2">The sequence shown here is derived from an EMBL/GenBank/DDBJ whole genome shotgun (WGS) entry which is preliminary data.</text>
</comment>
<feature type="compositionally biased region" description="Basic residues" evidence="1">
    <location>
        <begin position="281"/>
        <end position="291"/>
    </location>
</feature>
<evidence type="ECO:0000313" key="2">
    <source>
        <dbReference type="EMBL" id="RSH86057.1"/>
    </source>
</evidence>
<feature type="region of interest" description="Disordered" evidence="1">
    <location>
        <begin position="281"/>
        <end position="312"/>
    </location>
</feature>
<gene>
    <name evidence="2" type="ORF">EHS24_004266</name>
</gene>
<reference evidence="2 3" key="1">
    <citation type="submission" date="2018-11" db="EMBL/GenBank/DDBJ databases">
        <title>Genome sequence of Apiotrichum porosum DSM 27194.</title>
        <authorList>
            <person name="Aliyu H."/>
            <person name="Gorte O."/>
            <person name="Ochsenreither K."/>
        </authorList>
    </citation>
    <scope>NUCLEOTIDE SEQUENCE [LARGE SCALE GENOMIC DNA]</scope>
    <source>
        <strain evidence="2 3">DSM 27194</strain>
    </source>
</reference>
<accession>A0A427Y4Q5</accession>
<protein>
    <submittedName>
        <fullName evidence="2">Uncharacterized protein</fullName>
    </submittedName>
</protein>
<organism evidence="2 3">
    <name type="scientific">Apiotrichum porosum</name>
    <dbReference type="NCBI Taxonomy" id="105984"/>
    <lineage>
        <taxon>Eukaryota</taxon>
        <taxon>Fungi</taxon>
        <taxon>Dikarya</taxon>
        <taxon>Basidiomycota</taxon>
        <taxon>Agaricomycotina</taxon>
        <taxon>Tremellomycetes</taxon>
        <taxon>Trichosporonales</taxon>
        <taxon>Trichosporonaceae</taxon>
        <taxon>Apiotrichum</taxon>
    </lineage>
</organism>
<feature type="compositionally biased region" description="Basic residues" evidence="1">
    <location>
        <begin position="303"/>
        <end position="312"/>
    </location>
</feature>
<evidence type="ECO:0000313" key="3">
    <source>
        <dbReference type="Proteomes" id="UP000279236"/>
    </source>
</evidence>
<feature type="region of interest" description="Disordered" evidence="1">
    <location>
        <begin position="30"/>
        <end position="57"/>
    </location>
</feature>
<dbReference type="Proteomes" id="UP000279236">
    <property type="component" value="Unassembled WGS sequence"/>
</dbReference>